<protein>
    <submittedName>
        <fullName evidence="2">Uncharacterized protein</fullName>
    </submittedName>
</protein>
<dbReference type="HOGENOM" id="CLU_428339_0_0_1"/>
<dbReference type="EMBL" id="KN832985">
    <property type="protein sequence ID" value="KIM85519.1"/>
    <property type="molecule type" value="Genomic_DNA"/>
</dbReference>
<reference evidence="3" key="2">
    <citation type="submission" date="2015-01" db="EMBL/GenBank/DDBJ databases">
        <title>Evolutionary Origins and Diversification of the Mycorrhizal Mutualists.</title>
        <authorList>
            <consortium name="DOE Joint Genome Institute"/>
            <consortium name="Mycorrhizal Genomics Consortium"/>
            <person name="Kohler A."/>
            <person name="Kuo A."/>
            <person name="Nagy L.G."/>
            <person name="Floudas D."/>
            <person name="Copeland A."/>
            <person name="Barry K.W."/>
            <person name="Cichocki N."/>
            <person name="Veneault-Fourrey C."/>
            <person name="LaButti K."/>
            <person name="Lindquist E.A."/>
            <person name="Lipzen A."/>
            <person name="Lundell T."/>
            <person name="Morin E."/>
            <person name="Murat C."/>
            <person name="Riley R."/>
            <person name="Ohm R."/>
            <person name="Sun H."/>
            <person name="Tunlid A."/>
            <person name="Henrissat B."/>
            <person name="Grigoriev I.V."/>
            <person name="Hibbett D.S."/>
            <person name="Martin F."/>
        </authorList>
    </citation>
    <scope>NUCLEOTIDE SEQUENCE [LARGE SCALE GENOMIC DNA]</scope>
    <source>
        <strain evidence="3">F 1598</strain>
    </source>
</reference>
<dbReference type="OrthoDB" id="3178019at2759"/>
<name>A0A0C3G080_PILCF</name>
<keyword evidence="1" id="KW-0472">Membrane</keyword>
<dbReference type="AlphaFoldDB" id="A0A0C3G080"/>
<feature type="transmembrane region" description="Helical" evidence="1">
    <location>
        <begin position="493"/>
        <end position="514"/>
    </location>
</feature>
<organism evidence="2 3">
    <name type="scientific">Piloderma croceum (strain F 1598)</name>
    <dbReference type="NCBI Taxonomy" id="765440"/>
    <lineage>
        <taxon>Eukaryota</taxon>
        <taxon>Fungi</taxon>
        <taxon>Dikarya</taxon>
        <taxon>Basidiomycota</taxon>
        <taxon>Agaricomycotina</taxon>
        <taxon>Agaricomycetes</taxon>
        <taxon>Agaricomycetidae</taxon>
        <taxon>Atheliales</taxon>
        <taxon>Atheliaceae</taxon>
        <taxon>Piloderma</taxon>
    </lineage>
</organism>
<evidence type="ECO:0000313" key="3">
    <source>
        <dbReference type="Proteomes" id="UP000054166"/>
    </source>
</evidence>
<sequence length="639" mass="70324">MVILFSPRRGERVTMGVPSHASTIELHFSATFASLEDERGARLDGVIIELWSDIPMAHGKAGQWGALGFEWPTDHTDDSGDGDRLGVISKCTSPTVTVLHLRTRIPISKRNQVQYTYRLIYPSGRIEWLGGYQRDGVLVFERQDPALTRGISFNSHAGQGTFFSGQDKRDNVEIMRLNQDTDWSIYAIREDGSVYNILSSASIKVLRVFYRSCCILSSRDHAFSSRVSLAIFVPVIRPESLVILPTFSLAVSRGSSISINALGSISITGTGKGSLFVQTYDAGTKLHLCKAAIHDSLSFSSFQNSYQLLPCDHNLSYTILASQAATCPQFVFVIPITALSSTVIVRLQVHTLCALLPSGTAELALFSCSSSRASFLKVPSDERSEEAVTLLVGPECSQFIVAPVYILRARGGVWGVSILTPHVLVAADPVPISHLPTPPPSPPFFQPSARNPHVSLARSKTKRSDPHSQKRITANAGPRLALTICALRDITRFFSYIVSLTIWLLKLWLLRMLLYYSARRLPYEGTDDWSEGEEALDESSTIWQGIESMAEEDEASVSRAAFVVELDEKEHEYSPLLLDVAGKDVSVLLRPAVGFSYADFIKIELDGQPIQPNVQALDDGFYLVGFRGRSSSGRVSIFA</sequence>
<proteinExistence type="predicted"/>
<keyword evidence="1" id="KW-1133">Transmembrane helix</keyword>
<keyword evidence="3" id="KW-1185">Reference proteome</keyword>
<evidence type="ECO:0000256" key="1">
    <source>
        <dbReference type="SAM" id="Phobius"/>
    </source>
</evidence>
<dbReference type="Proteomes" id="UP000054166">
    <property type="component" value="Unassembled WGS sequence"/>
</dbReference>
<evidence type="ECO:0000313" key="2">
    <source>
        <dbReference type="EMBL" id="KIM85519.1"/>
    </source>
</evidence>
<gene>
    <name evidence="2" type="ORF">PILCRDRAFT_5807</name>
</gene>
<dbReference type="InParanoid" id="A0A0C3G080"/>
<reference evidence="2 3" key="1">
    <citation type="submission" date="2014-04" db="EMBL/GenBank/DDBJ databases">
        <authorList>
            <consortium name="DOE Joint Genome Institute"/>
            <person name="Kuo A."/>
            <person name="Tarkka M."/>
            <person name="Buscot F."/>
            <person name="Kohler A."/>
            <person name="Nagy L.G."/>
            <person name="Floudas D."/>
            <person name="Copeland A."/>
            <person name="Barry K.W."/>
            <person name="Cichocki N."/>
            <person name="Veneault-Fourrey C."/>
            <person name="LaButti K."/>
            <person name="Lindquist E.A."/>
            <person name="Lipzen A."/>
            <person name="Lundell T."/>
            <person name="Morin E."/>
            <person name="Murat C."/>
            <person name="Sun H."/>
            <person name="Tunlid A."/>
            <person name="Henrissat B."/>
            <person name="Grigoriev I.V."/>
            <person name="Hibbett D.S."/>
            <person name="Martin F."/>
            <person name="Nordberg H.P."/>
            <person name="Cantor M.N."/>
            <person name="Hua S.X."/>
        </authorList>
    </citation>
    <scope>NUCLEOTIDE SEQUENCE [LARGE SCALE GENOMIC DNA]</scope>
    <source>
        <strain evidence="2 3">F 1598</strain>
    </source>
</reference>
<keyword evidence="1" id="KW-0812">Transmembrane</keyword>
<accession>A0A0C3G080</accession>